<dbReference type="PANTHER" id="PTHR35333:SF5">
    <property type="entry name" value="CONSERVED LIPOPROTEIN LPQF-RELATED"/>
    <property type="match status" value="1"/>
</dbReference>
<dbReference type="Gene3D" id="3.40.710.10">
    <property type="entry name" value="DD-peptidase/beta-lactamase superfamily"/>
    <property type="match status" value="2"/>
</dbReference>
<gene>
    <name evidence="3" type="ORF">BKA23_2118</name>
</gene>
<feature type="domain" description="Beta-lactamase class A catalytic" evidence="2">
    <location>
        <begin position="99"/>
        <end position="195"/>
    </location>
</feature>
<evidence type="ECO:0000256" key="1">
    <source>
        <dbReference type="SAM" id="MobiDB-lite"/>
    </source>
</evidence>
<dbReference type="InterPro" id="IPR045155">
    <property type="entry name" value="Beta-lactam_cat"/>
</dbReference>
<feature type="region of interest" description="Disordered" evidence="1">
    <location>
        <begin position="17"/>
        <end position="49"/>
    </location>
</feature>
<dbReference type="GO" id="GO:0008800">
    <property type="term" value="F:beta-lactamase activity"/>
    <property type="evidence" value="ECO:0007669"/>
    <property type="project" value="InterPro"/>
</dbReference>
<protein>
    <submittedName>
        <fullName evidence="3">Beta-lactamase family protein</fullName>
    </submittedName>
</protein>
<dbReference type="InterPro" id="IPR012338">
    <property type="entry name" value="Beta-lactam/transpept-like"/>
</dbReference>
<dbReference type="AlphaFoldDB" id="A0A561ECG3"/>
<organism evidence="3 4">
    <name type="scientific">Rudaeicoccus suwonensis</name>
    <dbReference type="NCBI Taxonomy" id="657409"/>
    <lineage>
        <taxon>Bacteria</taxon>
        <taxon>Bacillati</taxon>
        <taxon>Actinomycetota</taxon>
        <taxon>Actinomycetes</taxon>
        <taxon>Micrococcales</taxon>
        <taxon>Dermacoccaceae</taxon>
        <taxon>Rudaeicoccus</taxon>
    </lineage>
</organism>
<dbReference type="InterPro" id="IPR000871">
    <property type="entry name" value="Beta-lactam_class-A"/>
</dbReference>
<dbReference type="SUPFAM" id="SSF56601">
    <property type="entry name" value="beta-lactamase/transpeptidase-like"/>
    <property type="match status" value="1"/>
</dbReference>
<dbReference type="EMBL" id="VIVQ01000001">
    <property type="protein sequence ID" value="TWE13289.1"/>
    <property type="molecule type" value="Genomic_DNA"/>
</dbReference>
<proteinExistence type="predicted"/>
<feature type="compositionally biased region" description="Low complexity" evidence="1">
    <location>
        <begin position="20"/>
        <end position="45"/>
    </location>
</feature>
<dbReference type="GO" id="GO:0046677">
    <property type="term" value="P:response to antibiotic"/>
    <property type="evidence" value="ECO:0007669"/>
    <property type="project" value="InterPro"/>
</dbReference>
<sequence>MTAAVVVLSCGVLTGCGGRSSAEPPSSPVSLLPSASASRSSSSAATGGPVAVLPATGATPAAWSRVDRQASSVAPHVAVVAAKMTASGQLQIVHQSGPTDARPLASMVKLYVLIAVAQAVQSGTLRWDQRLTLQSTDKAAGSGALIGAASGSTVTVQQAATLMIQISDNTATDLLIRAVGQSALAKAVASTGSSNAAKLVPFTTIRQDIWLEWSTSAAAVQARARWAGASTQTRMSLMAPATAPGSPVPDATGAGTTARWQDGLGYFASALDIAKAQVVLARLVRQKGLEPLQSILDVTRTGITTPTSWRQVSFKGGTVMGVQTGSWYARTTSGDEVLVVMASSPGGVNTASFNALASKAAAALAG</sequence>
<dbReference type="RefSeq" id="WP_145227758.1">
    <property type="nucleotide sequence ID" value="NZ_VIVQ01000001.1"/>
</dbReference>
<reference evidence="3 4" key="1">
    <citation type="submission" date="2019-06" db="EMBL/GenBank/DDBJ databases">
        <title>Sequencing the genomes of 1000 actinobacteria strains.</title>
        <authorList>
            <person name="Klenk H.-P."/>
        </authorList>
    </citation>
    <scope>NUCLEOTIDE SEQUENCE [LARGE SCALE GENOMIC DNA]</scope>
    <source>
        <strain evidence="3 4">DSM 19560</strain>
    </source>
</reference>
<keyword evidence="4" id="KW-1185">Reference proteome</keyword>
<evidence type="ECO:0000259" key="2">
    <source>
        <dbReference type="Pfam" id="PF13354"/>
    </source>
</evidence>
<name>A0A561ECG3_9MICO</name>
<dbReference type="PANTHER" id="PTHR35333">
    <property type="entry name" value="BETA-LACTAMASE"/>
    <property type="match status" value="1"/>
</dbReference>
<dbReference type="Proteomes" id="UP000318297">
    <property type="component" value="Unassembled WGS sequence"/>
</dbReference>
<comment type="caution">
    <text evidence="3">The sequence shown here is derived from an EMBL/GenBank/DDBJ whole genome shotgun (WGS) entry which is preliminary data.</text>
</comment>
<evidence type="ECO:0000313" key="4">
    <source>
        <dbReference type="Proteomes" id="UP000318297"/>
    </source>
</evidence>
<dbReference type="OrthoDB" id="108135at2"/>
<dbReference type="GO" id="GO:0030655">
    <property type="term" value="P:beta-lactam antibiotic catabolic process"/>
    <property type="evidence" value="ECO:0007669"/>
    <property type="project" value="InterPro"/>
</dbReference>
<accession>A0A561ECG3</accession>
<evidence type="ECO:0000313" key="3">
    <source>
        <dbReference type="EMBL" id="TWE13289.1"/>
    </source>
</evidence>
<dbReference type="Pfam" id="PF13354">
    <property type="entry name" value="Beta-lactamase2"/>
    <property type="match status" value="1"/>
</dbReference>